<evidence type="ECO:0000313" key="1">
    <source>
        <dbReference type="EMBL" id="CAA9344043.1"/>
    </source>
</evidence>
<dbReference type="AlphaFoldDB" id="A0A6J4LXD1"/>
<reference evidence="1" key="1">
    <citation type="submission" date="2020-02" db="EMBL/GenBank/DDBJ databases">
        <authorList>
            <person name="Meier V. D."/>
        </authorList>
    </citation>
    <scope>NUCLEOTIDE SEQUENCE</scope>
    <source>
        <strain evidence="1">AVDCRST_MAG93</strain>
    </source>
</reference>
<proteinExistence type="predicted"/>
<protein>
    <submittedName>
        <fullName evidence="1">Uncharacterized protein</fullName>
    </submittedName>
</protein>
<dbReference type="EMBL" id="CADCTR010002288">
    <property type="protein sequence ID" value="CAA9344043.1"/>
    <property type="molecule type" value="Genomic_DNA"/>
</dbReference>
<name>A0A6J4LXD1_9CHLR</name>
<sequence length="79" mass="8372">MAGVAAEATAAGVTNFPIGTSSEQHDPQLQLPPLIARQHFWQAKRYSSSATTAYTFTGTKDDSQLCSVDVAPFSASLLL</sequence>
<gene>
    <name evidence="1" type="ORF">AVDCRST_MAG93-6792</name>
</gene>
<accession>A0A6J4LXD1</accession>
<organism evidence="1">
    <name type="scientific">uncultured Chloroflexia bacterium</name>
    <dbReference type="NCBI Taxonomy" id="1672391"/>
    <lineage>
        <taxon>Bacteria</taxon>
        <taxon>Bacillati</taxon>
        <taxon>Chloroflexota</taxon>
        <taxon>Chloroflexia</taxon>
        <taxon>environmental samples</taxon>
    </lineage>
</organism>